<dbReference type="SUPFAM" id="SSF53822">
    <property type="entry name" value="Periplasmic binding protein-like I"/>
    <property type="match status" value="1"/>
</dbReference>
<dbReference type="PANTHER" id="PTHR46847:SF1">
    <property type="entry name" value="D-ALLOSE-BINDING PERIPLASMIC PROTEIN-RELATED"/>
    <property type="match status" value="1"/>
</dbReference>
<feature type="chain" id="PRO_5039042426" evidence="4">
    <location>
        <begin position="23"/>
        <end position="324"/>
    </location>
</feature>
<name>A0A7Z0A957_9MICO</name>
<dbReference type="Proteomes" id="UP000539111">
    <property type="component" value="Unassembled WGS sequence"/>
</dbReference>
<comment type="caution">
    <text evidence="6">The sequence shown here is derived from an EMBL/GenBank/DDBJ whole genome shotgun (WGS) entry which is preliminary data.</text>
</comment>
<evidence type="ECO:0000313" key="6">
    <source>
        <dbReference type="EMBL" id="NYI66694.1"/>
    </source>
</evidence>
<dbReference type="InterPro" id="IPR006311">
    <property type="entry name" value="TAT_signal"/>
</dbReference>
<feature type="signal peptide" evidence="4">
    <location>
        <begin position="1"/>
        <end position="22"/>
    </location>
</feature>
<comment type="similarity">
    <text evidence="2">Belongs to the bacterial solute-binding protein 2 family.</text>
</comment>
<dbReference type="PANTHER" id="PTHR46847">
    <property type="entry name" value="D-ALLOSE-BINDING PERIPLASMIC PROTEIN-RELATED"/>
    <property type="match status" value="1"/>
</dbReference>
<dbReference type="InterPro" id="IPR025997">
    <property type="entry name" value="SBP_2_dom"/>
</dbReference>
<proteinExistence type="inferred from homology"/>
<dbReference type="EMBL" id="JACBZP010000001">
    <property type="protein sequence ID" value="NYI66694.1"/>
    <property type="molecule type" value="Genomic_DNA"/>
</dbReference>
<comment type="subcellular location">
    <subcellularLocation>
        <location evidence="1">Cell envelope</location>
    </subcellularLocation>
</comment>
<dbReference type="PROSITE" id="PS51318">
    <property type="entry name" value="TAT"/>
    <property type="match status" value="1"/>
</dbReference>
<dbReference type="CDD" id="cd20005">
    <property type="entry name" value="PBP1_ABC_sugar_binding-like"/>
    <property type="match status" value="1"/>
</dbReference>
<dbReference type="Gene3D" id="3.40.50.2300">
    <property type="match status" value="2"/>
</dbReference>
<protein>
    <submittedName>
        <fullName evidence="6">Ribose transport system substrate-binding protein</fullName>
    </submittedName>
</protein>
<gene>
    <name evidence="6" type="ORF">BJY26_001000</name>
</gene>
<keyword evidence="7" id="KW-1185">Reference proteome</keyword>
<dbReference type="Pfam" id="PF13407">
    <property type="entry name" value="Peripla_BP_4"/>
    <property type="match status" value="1"/>
</dbReference>
<evidence type="ECO:0000256" key="2">
    <source>
        <dbReference type="ARBA" id="ARBA00007639"/>
    </source>
</evidence>
<reference evidence="6 7" key="1">
    <citation type="submission" date="2020-07" db="EMBL/GenBank/DDBJ databases">
        <title>Sequencing the genomes of 1000 actinobacteria strains.</title>
        <authorList>
            <person name="Klenk H.-P."/>
        </authorList>
    </citation>
    <scope>NUCLEOTIDE SEQUENCE [LARGE SCALE GENOMIC DNA]</scope>
    <source>
        <strain evidence="6 7">DSM 26341</strain>
    </source>
</reference>
<dbReference type="AlphaFoldDB" id="A0A7Z0A957"/>
<dbReference type="PROSITE" id="PS51257">
    <property type="entry name" value="PROKAR_LIPOPROTEIN"/>
    <property type="match status" value="1"/>
</dbReference>
<feature type="domain" description="Periplasmic binding protein" evidence="5">
    <location>
        <begin position="40"/>
        <end position="296"/>
    </location>
</feature>
<evidence type="ECO:0000256" key="4">
    <source>
        <dbReference type="SAM" id="SignalP"/>
    </source>
</evidence>
<dbReference type="GO" id="GO:0030313">
    <property type="term" value="C:cell envelope"/>
    <property type="evidence" value="ECO:0007669"/>
    <property type="project" value="UniProtKB-SubCell"/>
</dbReference>
<evidence type="ECO:0000256" key="3">
    <source>
        <dbReference type="ARBA" id="ARBA00022729"/>
    </source>
</evidence>
<dbReference type="InterPro" id="IPR028082">
    <property type="entry name" value="Peripla_BP_I"/>
</dbReference>
<evidence type="ECO:0000256" key="1">
    <source>
        <dbReference type="ARBA" id="ARBA00004196"/>
    </source>
</evidence>
<evidence type="ECO:0000313" key="7">
    <source>
        <dbReference type="Proteomes" id="UP000539111"/>
    </source>
</evidence>
<dbReference type="RefSeq" id="WP_179426209.1">
    <property type="nucleotide sequence ID" value="NZ_JACBZP010000001.1"/>
</dbReference>
<evidence type="ECO:0000259" key="5">
    <source>
        <dbReference type="Pfam" id="PF13407"/>
    </source>
</evidence>
<keyword evidence="3 4" id="KW-0732">Signal</keyword>
<dbReference type="GO" id="GO:0030246">
    <property type="term" value="F:carbohydrate binding"/>
    <property type="evidence" value="ECO:0007669"/>
    <property type="project" value="UniProtKB-ARBA"/>
</dbReference>
<sequence>MKMNRRQLIGAAGAVSAASLLAACNRGGSDDASGSKKPYIAIVSKGFSQEYWQAVKKGAEKQAKKSGARITFVGPDTESDVEQQVTMLTNALAKKPDALGFAALDSKAAAPLMQQAKNDKIPVIAFDSGVDSDVPVTTAATDNKAAAAADAKHLAKLIGNKGTIGLVIHDQTSKSGVDRRDGFMDWMKKNAPDVKMLTPQYTNSDLRKAANITKSIIASNHDLAGIYGSNEASAEGVAKGITESGKKGLKAVGFDSGQAQIDAIKKGVLAGSITQDPQKMGALVVSSALKAIKGKDLPKFVDTGFYWYDKKNINDAKIQACLYH</sequence>
<organism evidence="6 7">
    <name type="scientific">Spelaeicoccus albus</name>
    <dbReference type="NCBI Taxonomy" id="1280376"/>
    <lineage>
        <taxon>Bacteria</taxon>
        <taxon>Bacillati</taxon>
        <taxon>Actinomycetota</taxon>
        <taxon>Actinomycetes</taxon>
        <taxon>Micrococcales</taxon>
        <taxon>Brevibacteriaceae</taxon>
        <taxon>Spelaeicoccus</taxon>
    </lineage>
</organism>
<accession>A0A7Z0A957</accession>